<comment type="similarity">
    <text evidence="1">Belongs to the ABC transporter superfamily.</text>
</comment>
<gene>
    <name evidence="6" type="ORF">DW099_01165</name>
</gene>
<proteinExistence type="inferred from homology"/>
<dbReference type="InterPro" id="IPR017871">
    <property type="entry name" value="ABC_transporter-like_CS"/>
</dbReference>
<sequence>MNSIEIEHLTKDYGNGKGVFDVSLAIKQGEVYGYLGPNGAGKSTTMRHLMGFSKPQSGTVNILGLECLSNQKEIQGRLGYLPGEIAFQEDMTGIAYLKLIAKMRHMKDFSYGEKLIDFFELDPSGGIKRMSKGMKQKIGIVAAFMHDPQILLLDEPTSGLDPLMQNRFVELIEKEKKRGKTILLSSHIFEEVEKTCDRIGMIRKGKLVKEFTVDELRHSQLKTYKIEFAVSSDMEKMKEVYPDAVFKEDRRQMIVSINDGQINALIRQLAKCDVHFLKEEKHTLEEYFMQFYGGNQNV</sequence>
<dbReference type="STRING" id="1776384.GCA_900086585_02509"/>
<dbReference type="RefSeq" id="WP_118333315.1">
    <property type="nucleotide sequence ID" value="NZ_AP025567.1"/>
</dbReference>
<dbReference type="OrthoDB" id="9804819at2"/>
<evidence type="ECO:0000256" key="2">
    <source>
        <dbReference type="ARBA" id="ARBA00022448"/>
    </source>
</evidence>
<dbReference type="PROSITE" id="PS50893">
    <property type="entry name" value="ABC_TRANSPORTER_2"/>
    <property type="match status" value="1"/>
</dbReference>
<dbReference type="PROSITE" id="PS00211">
    <property type="entry name" value="ABC_TRANSPORTER_1"/>
    <property type="match status" value="1"/>
</dbReference>
<dbReference type="SMART" id="SM00382">
    <property type="entry name" value="AAA"/>
    <property type="match status" value="1"/>
</dbReference>
<comment type="caution">
    <text evidence="6">The sequence shown here is derived from an EMBL/GenBank/DDBJ whole genome shotgun (WGS) entry which is preliminary data.</text>
</comment>
<dbReference type="PANTHER" id="PTHR42711">
    <property type="entry name" value="ABC TRANSPORTER ATP-BINDING PROTEIN"/>
    <property type="match status" value="1"/>
</dbReference>
<evidence type="ECO:0000313" key="7">
    <source>
        <dbReference type="Proteomes" id="UP000284841"/>
    </source>
</evidence>
<feature type="domain" description="ABC transporter" evidence="5">
    <location>
        <begin position="4"/>
        <end position="229"/>
    </location>
</feature>
<dbReference type="AlphaFoldDB" id="A0A415E667"/>
<dbReference type="GO" id="GO:0016887">
    <property type="term" value="F:ATP hydrolysis activity"/>
    <property type="evidence" value="ECO:0007669"/>
    <property type="project" value="InterPro"/>
</dbReference>
<dbReference type="Gene3D" id="3.40.50.300">
    <property type="entry name" value="P-loop containing nucleotide triphosphate hydrolases"/>
    <property type="match status" value="1"/>
</dbReference>
<keyword evidence="2" id="KW-0813">Transport</keyword>
<keyword evidence="4 6" id="KW-0067">ATP-binding</keyword>
<dbReference type="SUPFAM" id="SSF52540">
    <property type="entry name" value="P-loop containing nucleoside triphosphate hydrolases"/>
    <property type="match status" value="1"/>
</dbReference>
<name>A0A415E667_9FIRM</name>
<evidence type="ECO:0000256" key="1">
    <source>
        <dbReference type="ARBA" id="ARBA00005417"/>
    </source>
</evidence>
<protein>
    <submittedName>
        <fullName evidence="6">ABC transporter ATP-binding protein</fullName>
    </submittedName>
</protein>
<accession>A0A415E667</accession>
<evidence type="ECO:0000259" key="5">
    <source>
        <dbReference type="PROSITE" id="PS50893"/>
    </source>
</evidence>
<reference evidence="6 7" key="1">
    <citation type="submission" date="2018-08" db="EMBL/GenBank/DDBJ databases">
        <title>A genome reference for cultivated species of the human gut microbiota.</title>
        <authorList>
            <person name="Zou Y."/>
            <person name="Xue W."/>
            <person name="Luo G."/>
        </authorList>
    </citation>
    <scope>NUCLEOTIDE SEQUENCE [LARGE SCALE GENOMIC DNA]</scope>
    <source>
        <strain evidence="6 7">AM07-24</strain>
    </source>
</reference>
<dbReference type="InterPro" id="IPR003593">
    <property type="entry name" value="AAA+_ATPase"/>
</dbReference>
<organism evidence="6 7">
    <name type="scientific">Emergencia timonensis</name>
    <dbReference type="NCBI Taxonomy" id="1776384"/>
    <lineage>
        <taxon>Bacteria</taxon>
        <taxon>Bacillati</taxon>
        <taxon>Bacillota</taxon>
        <taxon>Clostridia</taxon>
        <taxon>Peptostreptococcales</taxon>
        <taxon>Anaerovoracaceae</taxon>
        <taxon>Emergencia</taxon>
    </lineage>
</organism>
<evidence type="ECO:0000256" key="3">
    <source>
        <dbReference type="ARBA" id="ARBA00022741"/>
    </source>
</evidence>
<dbReference type="Proteomes" id="UP000284841">
    <property type="component" value="Unassembled WGS sequence"/>
</dbReference>
<dbReference type="CDD" id="cd03230">
    <property type="entry name" value="ABC_DR_subfamily_A"/>
    <property type="match status" value="1"/>
</dbReference>
<dbReference type="GO" id="GO:0005524">
    <property type="term" value="F:ATP binding"/>
    <property type="evidence" value="ECO:0007669"/>
    <property type="project" value="UniProtKB-KW"/>
</dbReference>
<dbReference type="InterPro" id="IPR027417">
    <property type="entry name" value="P-loop_NTPase"/>
</dbReference>
<dbReference type="EMBL" id="QRMS01000001">
    <property type="protein sequence ID" value="RHJ89214.1"/>
    <property type="molecule type" value="Genomic_DNA"/>
</dbReference>
<keyword evidence="7" id="KW-1185">Reference proteome</keyword>
<dbReference type="PANTHER" id="PTHR42711:SF5">
    <property type="entry name" value="ABC TRANSPORTER ATP-BINDING PROTEIN NATA"/>
    <property type="match status" value="1"/>
</dbReference>
<dbReference type="InterPro" id="IPR003439">
    <property type="entry name" value="ABC_transporter-like_ATP-bd"/>
</dbReference>
<dbReference type="InterPro" id="IPR050763">
    <property type="entry name" value="ABC_transporter_ATP-binding"/>
</dbReference>
<dbReference type="Pfam" id="PF00005">
    <property type="entry name" value="ABC_tran"/>
    <property type="match status" value="1"/>
</dbReference>
<evidence type="ECO:0000256" key="4">
    <source>
        <dbReference type="ARBA" id="ARBA00022840"/>
    </source>
</evidence>
<evidence type="ECO:0000313" key="6">
    <source>
        <dbReference type="EMBL" id="RHJ89214.1"/>
    </source>
</evidence>
<keyword evidence="3" id="KW-0547">Nucleotide-binding</keyword>